<protein>
    <submittedName>
        <fullName evidence="1">Uncharacterized protein</fullName>
    </submittedName>
</protein>
<dbReference type="RefSeq" id="WP_092882807.1">
    <property type="nucleotide sequence ID" value="NZ_FOOI01000004.1"/>
</dbReference>
<name>A0ABX2S264_9ACTN</name>
<reference evidence="1 2" key="1">
    <citation type="submission" date="2020-07" db="EMBL/GenBank/DDBJ databases">
        <title>Sequencing the genomes of 1000 actinobacteria strains.</title>
        <authorList>
            <person name="Klenk H.-P."/>
        </authorList>
    </citation>
    <scope>NUCLEOTIDE SEQUENCE [LARGE SCALE GENOMIC DNA]</scope>
    <source>
        <strain evidence="1 2">DSM 45117</strain>
    </source>
</reference>
<accession>A0ABX2S264</accession>
<keyword evidence="2" id="KW-1185">Reference proteome</keyword>
<sequence length="102" mass="10898">MDATAFEREDALVLARLEFALAEVVVAVGRVLLVQLDPGVAGELESLVDPLALALLDADRPTDLLALDVDRDLVLAEEILLVLGMQRAQPQRAAGPGENLRS</sequence>
<evidence type="ECO:0000313" key="1">
    <source>
        <dbReference type="EMBL" id="NYH83389.1"/>
    </source>
</evidence>
<comment type="caution">
    <text evidence="1">The sequence shown here is derived from an EMBL/GenBank/DDBJ whole genome shotgun (WGS) entry which is preliminary data.</text>
</comment>
<organism evidence="1 2">
    <name type="scientific">Actinopolymorpha cephalotaxi</name>
    <dbReference type="NCBI Taxonomy" id="504797"/>
    <lineage>
        <taxon>Bacteria</taxon>
        <taxon>Bacillati</taxon>
        <taxon>Actinomycetota</taxon>
        <taxon>Actinomycetes</taxon>
        <taxon>Propionibacteriales</taxon>
        <taxon>Actinopolymorphaceae</taxon>
        <taxon>Actinopolymorpha</taxon>
    </lineage>
</organism>
<proteinExistence type="predicted"/>
<evidence type="ECO:0000313" key="2">
    <source>
        <dbReference type="Proteomes" id="UP000533017"/>
    </source>
</evidence>
<dbReference type="Proteomes" id="UP000533017">
    <property type="component" value="Unassembled WGS sequence"/>
</dbReference>
<gene>
    <name evidence="1" type="ORF">FHR37_002240</name>
</gene>
<dbReference type="EMBL" id="JACBZA010000001">
    <property type="protein sequence ID" value="NYH83389.1"/>
    <property type="molecule type" value="Genomic_DNA"/>
</dbReference>